<organism evidence="2 3">
    <name type="scientific">Gibberella zeae</name>
    <name type="common">Wheat head blight fungus</name>
    <name type="synonym">Fusarium graminearum</name>
    <dbReference type="NCBI Taxonomy" id="5518"/>
    <lineage>
        <taxon>Eukaryota</taxon>
        <taxon>Fungi</taxon>
        <taxon>Dikarya</taxon>
        <taxon>Ascomycota</taxon>
        <taxon>Pezizomycotina</taxon>
        <taxon>Sordariomycetes</taxon>
        <taxon>Hypocreomycetidae</taxon>
        <taxon>Hypocreales</taxon>
        <taxon>Nectriaceae</taxon>
        <taxon>Fusarium</taxon>
    </lineage>
</organism>
<dbReference type="AlphaFoldDB" id="A0A9N8NBY7"/>
<evidence type="ECO:0000256" key="1">
    <source>
        <dbReference type="SAM" id="MobiDB-lite"/>
    </source>
</evidence>
<comment type="caution">
    <text evidence="2">The sequence shown here is derived from an EMBL/GenBank/DDBJ whole genome shotgun (WGS) entry which is preliminary data.</text>
</comment>
<evidence type="ECO:0000313" key="2">
    <source>
        <dbReference type="EMBL" id="CAG1965414.1"/>
    </source>
</evidence>
<feature type="compositionally biased region" description="Polar residues" evidence="1">
    <location>
        <begin position="20"/>
        <end position="40"/>
    </location>
</feature>
<gene>
    <name evidence="2" type="ORF">MDCFG202_LOCUS28869</name>
</gene>
<proteinExistence type="predicted"/>
<dbReference type="OrthoDB" id="5088814at2759"/>
<dbReference type="Proteomes" id="UP000746612">
    <property type="component" value="Unassembled WGS sequence"/>
</dbReference>
<feature type="compositionally biased region" description="Basic and acidic residues" evidence="1">
    <location>
        <begin position="1"/>
        <end position="16"/>
    </location>
</feature>
<sequence length="339" mass="38615">MNPPSDPRRVYPDGTRRSRAITTQRRSQHVHQTQLPASASREISQLPQSLPQMQPPITNNRTYPIQVYQDTSTYQYAQWYVASTVSAHQGSSPQQYDEYIDAHNRLTLPGDNHLSHDVYRRTANFVDSGQYTGTRYAPYADDAEQHGVASAARTITHFERQFSHGTNSNTTIQDVQQRGTTWHYPQRIDPNSRDYLPTVEYTSILSLTSPIFILIALENKVWRPVDGSWCVHQSKWETSRRHFTVVSQLLVAIGQGECAVRAHRDGLLTKRVVWRLFDILDSGYPSWVGFVHYTIGGRVVAILVCVLKIYSLLELRLGMEATKPGKGCTKTVSHQFRQS</sequence>
<reference evidence="2" key="1">
    <citation type="submission" date="2021-03" db="EMBL/GenBank/DDBJ databases">
        <authorList>
            <person name="Alouane T."/>
            <person name="Langin T."/>
            <person name="Bonhomme L."/>
        </authorList>
    </citation>
    <scope>NUCLEOTIDE SEQUENCE</scope>
    <source>
        <strain evidence="2">MDC_Fg202</strain>
    </source>
</reference>
<protein>
    <submittedName>
        <fullName evidence="2">Uncharacterized protein</fullName>
    </submittedName>
</protein>
<accession>A0A9N8NBY7</accession>
<feature type="region of interest" description="Disordered" evidence="1">
    <location>
        <begin position="1"/>
        <end position="40"/>
    </location>
</feature>
<evidence type="ECO:0000313" key="3">
    <source>
        <dbReference type="Proteomes" id="UP000746612"/>
    </source>
</evidence>
<dbReference type="EMBL" id="CAJPIJ010000068">
    <property type="protein sequence ID" value="CAG1965414.1"/>
    <property type="molecule type" value="Genomic_DNA"/>
</dbReference>
<name>A0A9N8NBY7_GIBZA</name>